<dbReference type="EMBL" id="KQ964279">
    <property type="protein sequence ID" value="KXJ85570.1"/>
    <property type="molecule type" value="Genomic_DNA"/>
</dbReference>
<evidence type="ECO:0000256" key="3">
    <source>
        <dbReference type="ARBA" id="ARBA00022692"/>
    </source>
</evidence>
<dbReference type="Pfam" id="PF03647">
    <property type="entry name" value="Tmemb_14"/>
    <property type="match status" value="1"/>
</dbReference>
<dbReference type="GO" id="GO:0016020">
    <property type="term" value="C:membrane"/>
    <property type="evidence" value="ECO:0007669"/>
    <property type="project" value="UniProtKB-SubCell"/>
</dbReference>
<dbReference type="InterPro" id="IPR005349">
    <property type="entry name" value="TMEM14"/>
</dbReference>
<dbReference type="Proteomes" id="UP000070501">
    <property type="component" value="Unassembled WGS sequence"/>
</dbReference>
<dbReference type="InterPro" id="IPR044890">
    <property type="entry name" value="TMEM14_sf"/>
</dbReference>
<evidence type="ECO:0000256" key="1">
    <source>
        <dbReference type="ARBA" id="ARBA00004370"/>
    </source>
</evidence>
<evidence type="ECO:0000313" key="7">
    <source>
        <dbReference type="Proteomes" id="UP000070501"/>
    </source>
</evidence>
<accession>A0A136IKT5</accession>
<keyword evidence="5" id="KW-0472">Membrane</keyword>
<dbReference type="Gene3D" id="1.10.10.1740">
    <property type="entry name" value="Transmembrane protein 14-like"/>
    <property type="match status" value="1"/>
</dbReference>
<evidence type="ECO:0000313" key="6">
    <source>
        <dbReference type="EMBL" id="KXJ85570.1"/>
    </source>
</evidence>
<dbReference type="AlphaFoldDB" id="A0A136IKT5"/>
<comment type="similarity">
    <text evidence="2">Belongs to the TMEM14 family.</text>
</comment>
<evidence type="ECO:0000256" key="2">
    <source>
        <dbReference type="ARBA" id="ARBA00007590"/>
    </source>
</evidence>
<evidence type="ECO:0000256" key="5">
    <source>
        <dbReference type="ARBA" id="ARBA00023136"/>
    </source>
</evidence>
<evidence type="ECO:0000256" key="4">
    <source>
        <dbReference type="ARBA" id="ARBA00022989"/>
    </source>
</evidence>
<keyword evidence="3 6" id="KW-0812">Transmembrane</keyword>
<comment type="subcellular location">
    <subcellularLocation>
        <location evidence="1">Membrane</location>
    </subcellularLocation>
</comment>
<dbReference type="FunCoup" id="A0A136IKT5">
    <property type="interactions" value="74"/>
</dbReference>
<dbReference type="PANTHER" id="PTHR12668">
    <property type="entry name" value="TRANSMEMBRANE PROTEIN 14, 15"/>
    <property type="match status" value="1"/>
</dbReference>
<gene>
    <name evidence="6" type="ORF">Micbo1qcDRAFT_169312</name>
</gene>
<protein>
    <submittedName>
        <fullName evidence="6">Transmembrane proteins 14C-domain-containing protein</fullName>
    </submittedName>
</protein>
<dbReference type="PANTHER" id="PTHR12668:SF53">
    <property type="entry name" value="TMEM14 PROTEIN HOMOLOG YJR085C"/>
    <property type="match status" value="1"/>
</dbReference>
<name>A0A136IKT5_9PEZI</name>
<dbReference type="InParanoid" id="A0A136IKT5"/>
<sequence>MAEHPSFTLAGLLAVGGTAGYLRTRSLPSLIAGVGLGTAFGYAGYLLKTNQDYGSELALGSSVLLTGSAIPRVIKTGARAPVPLGLLATGSLATFYYQKKFREFRYGV</sequence>
<reference evidence="7" key="1">
    <citation type="submission" date="2016-02" db="EMBL/GenBank/DDBJ databases">
        <title>Draft genome sequence of Microdochium bolleyi, a fungal endophyte of beachgrass.</title>
        <authorList>
            <consortium name="DOE Joint Genome Institute"/>
            <person name="David A.S."/>
            <person name="May G."/>
            <person name="Haridas S."/>
            <person name="Lim J."/>
            <person name="Wang M."/>
            <person name="Labutti K."/>
            <person name="Lipzen A."/>
            <person name="Barry K."/>
            <person name="Grigoriev I.V."/>
        </authorList>
    </citation>
    <scope>NUCLEOTIDE SEQUENCE [LARGE SCALE GENOMIC DNA]</scope>
    <source>
        <strain evidence="7">J235TASD1</strain>
    </source>
</reference>
<keyword evidence="4" id="KW-1133">Transmembrane helix</keyword>
<dbReference type="OrthoDB" id="5620at2759"/>
<organism evidence="6 7">
    <name type="scientific">Microdochium bolleyi</name>
    <dbReference type="NCBI Taxonomy" id="196109"/>
    <lineage>
        <taxon>Eukaryota</taxon>
        <taxon>Fungi</taxon>
        <taxon>Dikarya</taxon>
        <taxon>Ascomycota</taxon>
        <taxon>Pezizomycotina</taxon>
        <taxon>Sordariomycetes</taxon>
        <taxon>Xylariomycetidae</taxon>
        <taxon>Xylariales</taxon>
        <taxon>Microdochiaceae</taxon>
        <taxon>Microdochium</taxon>
    </lineage>
</organism>
<keyword evidence="7" id="KW-1185">Reference proteome</keyword>
<proteinExistence type="inferred from homology"/>